<feature type="region of interest" description="Disordered" evidence="3">
    <location>
        <begin position="332"/>
        <end position="362"/>
    </location>
</feature>
<reference evidence="4 5" key="1">
    <citation type="submission" date="2023-02" db="EMBL/GenBank/DDBJ databases">
        <title>Devosia algicola sp. nov., isolated from the phycosphere of marine algae.</title>
        <authorList>
            <person name="Kim J.M."/>
            <person name="Lee J.K."/>
            <person name="Choi B.J."/>
            <person name="Bayburt H."/>
            <person name="Jeon C.O."/>
        </authorList>
    </citation>
    <scope>NUCLEOTIDE SEQUENCE [LARGE SCALE GENOMIC DNA]</scope>
    <source>
        <strain evidence="4 5">G20-9</strain>
    </source>
</reference>
<dbReference type="Proteomes" id="UP001220530">
    <property type="component" value="Chromosome"/>
</dbReference>
<evidence type="ECO:0000313" key="4">
    <source>
        <dbReference type="EMBL" id="WDR02596.1"/>
    </source>
</evidence>
<evidence type="ECO:0000256" key="2">
    <source>
        <dbReference type="ARBA" id="ARBA00022801"/>
    </source>
</evidence>
<dbReference type="SUPFAM" id="SSF51556">
    <property type="entry name" value="Metallo-dependent hydrolases"/>
    <property type="match status" value="1"/>
</dbReference>
<dbReference type="SUPFAM" id="SSF51338">
    <property type="entry name" value="Composite domain of metallo-dependent hydrolases"/>
    <property type="match status" value="1"/>
</dbReference>
<name>A0ABY7YMV4_9HYPH</name>
<organism evidence="4 5">
    <name type="scientific">Devosia algicola</name>
    <dbReference type="NCBI Taxonomy" id="3026418"/>
    <lineage>
        <taxon>Bacteria</taxon>
        <taxon>Pseudomonadati</taxon>
        <taxon>Pseudomonadota</taxon>
        <taxon>Alphaproteobacteria</taxon>
        <taxon>Hyphomicrobiales</taxon>
        <taxon>Devosiaceae</taxon>
        <taxon>Devosia</taxon>
    </lineage>
</organism>
<evidence type="ECO:0000256" key="1">
    <source>
        <dbReference type="ARBA" id="ARBA00010716"/>
    </source>
</evidence>
<dbReference type="Gene3D" id="3.20.20.140">
    <property type="entry name" value="Metal-dependent hydrolases"/>
    <property type="match status" value="1"/>
</dbReference>
<dbReference type="Gene3D" id="2.30.40.10">
    <property type="entry name" value="Urease, subunit C, domain 1"/>
    <property type="match status" value="1"/>
</dbReference>
<keyword evidence="5" id="KW-1185">Reference proteome</keyword>
<dbReference type="InterPro" id="IPR011059">
    <property type="entry name" value="Metal-dep_hydrolase_composite"/>
</dbReference>
<evidence type="ECO:0000256" key="3">
    <source>
        <dbReference type="SAM" id="MobiDB-lite"/>
    </source>
</evidence>
<evidence type="ECO:0000313" key="5">
    <source>
        <dbReference type="Proteomes" id="UP001220530"/>
    </source>
</evidence>
<dbReference type="EMBL" id="CP118246">
    <property type="protein sequence ID" value="WDR02596.1"/>
    <property type="molecule type" value="Genomic_DNA"/>
</dbReference>
<dbReference type="InterPro" id="IPR032466">
    <property type="entry name" value="Metal_Hydrolase"/>
</dbReference>
<dbReference type="PANTHER" id="PTHR11113">
    <property type="entry name" value="N-ACETYLGLUCOSAMINE-6-PHOSPHATE DEACETYLASE"/>
    <property type="match status" value="1"/>
</dbReference>
<dbReference type="PANTHER" id="PTHR11113:SF14">
    <property type="entry name" value="N-ACETYLGLUCOSAMINE-6-PHOSPHATE DEACETYLASE"/>
    <property type="match status" value="1"/>
</dbReference>
<gene>
    <name evidence="4" type="ORF">PSQ19_18780</name>
</gene>
<proteinExistence type="inferred from homology"/>
<comment type="similarity">
    <text evidence="1">Belongs to the metallo-dependent hydrolases superfamily. NagA family.</text>
</comment>
<accession>A0ABY7YMV4</accession>
<keyword evidence="2" id="KW-0378">Hydrolase</keyword>
<protein>
    <submittedName>
        <fullName evidence="4">N-acetylglucosamine-6-phosphate deacetylase</fullName>
    </submittedName>
</protein>
<sequence>MQRWTNATIIIPDGAVHKDLLIENGRFAAMISTDEPTGPDWQQIDVSGQILFPGIIDLLQHGFADHLYNDVDPDCVRQNSQLLAAHGVTGFLPSISCLPRDTLTDVLARLARECVVSSGARALGIHSEGPCFGAPGAHNPQNLQRPTTDLADAMLRAADGKLKAVTIAPELPGAEAFIGMMKGAGVSVHLGHSQARPENIARYAQWGIDAVTHMYNVMPSLPPRTDGVPIFSLTDALIAEPSIALGLICDGIHVHPKLVQALSHLPANRVFLETDANKYAGSSATEFEFYPGYWVTSLAGQSRSRPQWRPVRFVVEPRRGHAKLPRLFWQEFGPGRPCQQPDPGPGFGDGGRNRQYRNRQAC</sequence>